<evidence type="ECO:0000256" key="3">
    <source>
        <dbReference type="ARBA" id="ARBA00022605"/>
    </source>
</evidence>
<dbReference type="AlphaFoldDB" id="A0AAU7D3G7"/>
<dbReference type="SUPFAM" id="SSF55347">
    <property type="entry name" value="Glyceraldehyde-3-phosphate dehydrogenase-like, C-terminal domain"/>
    <property type="match status" value="1"/>
</dbReference>
<feature type="active site" evidence="7 8">
    <location>
        <position position="182"/>
    </location>
</feature>
<dbReference type="NCBIfam" id="TIGR01850">
    <property type="entry name" value="argC"/>
    <property type="match status" value="1"/>
</dbReference>
<dbReference type="GO" id="GO:0005737">
    <property type="term" value="C:cytoplasm"/>
    <property type="evidence" value="ECO:0007669"/>
    <property type="project" value="UniProtKB-SubCell"/>
</dbReference>
<sequence length="370" mass="40086">METLQPSTEIANAPTKPVAPQIAVAGVSGYAGGELARLLLHHPALSGTRPIFLGRAGEAEVGPSTSLEALHPYLTAPGHHASTPVFPFTWNRIVDAGTKVLFLATPHEQSREWVPEAIERGIKVIDLSGAWRLQETRNRDVYRLTDANPKLAAELQAEAVYGCPELHRDAIRSARLVANPGCYSTSMILALAPLVQAGLVDIDHGIICDAKSGVSGAGKAATAKTHFMYAADNLSAYNVFGHRHTGELLEQLHLSADQIQFTPHLLPIPRGILATNYLRLKQSTDSSTISAVFSNFYRHSPMVRLYPSPQLPQIQHVVRTNFCDIGFELASDGKRLVIVSCLDNLLKGASGQAVQNLNLMCGWNEQEGLL</sequence>
<evidence type="ECO:0000256" key="4">
    <source>
        <dbReference type="ARBA" id="ARBA00022857"/>
    </source>
</evidence>
<dbReference type="CDD" id="cd17895">
    <property type="entry name" value="AGPR_1_N"/>
    <property type="match status" value="1"/>
</dbReference>
<keyword evidence="5 7" id="KW-0560">Oxidoreductase</keyword>
<evidence type="ECO:0000256" key="6">
    <source>
        <dbReference type="ARBA" id="ARBA00050557"/>
    </source>
</evidence>
<comment type="function">
    <text evidence="7">Catalyzes the NADPH-dependent reduction of N-acetyl-5-glutamyl phosphate to yield N-acetyl-L-glutamate 5-semialdehyde.</text>
</comment>
<dbReference type="PANTHER" id="PTHR32338">
    <property type="entry name" value="N-ACETYL-GAMMA-GLUTAMYL-PHOSPHATE REDUCTASE, CHLOROPLASTIC-RELATED-RELATED"/>
    <property type="match status" value="1"/>
</dbReference>
<dbReference type="GO" id="GO:0003942">
    <property type="term" value="F:N-acetyl-gamma-glutamyl-phosphate reductase activity"/>
    <property type="evidence" value="ECO:0007669"/>
    <property type="project" value="UniProtKB-UniRule"/>
</dbReference>
<dbReference type="HAMAP" id="MF_00150">
    <property type="entry name" value="ArgC_type1"/>
    <property type="match status" value="1"/>
</dbReference>
<dbReference type="Pfam" id="PF01118">
    <property type="entry name" value="Semialdhyde_dh"/>
    <property type="match status" value="1"/>
</dbReference>
<evidence type="ECO:0000256" key="5">
    <source>
        <dbReference type="ARBA" id="ARBA00023002"/>
    </source>
</evidence>
<reference evidence="10" key="1">
    <citation type="submission" date="2023-03" db="EMBL/GenBank/DDBJ databases">
        <title>Edaphobacter sp.</title>
        <authorList>
            <person name="Huber K.J."/>
            <person name="Papendorf J."/>
            <person name="Pilke C."/>
            <person name="Bunk B."/>
            <person name="Sproeer C."/>
            <person name="Pester M."/>
        </authorList>
    </citation>
    <scope>NUCLEOTIDE SEQUENCE</scope>
    <source>
        <strain evidence="10">DSM 109919</strain>
    </source>
</reference>
<proteinExistence type="inferred from homology"/>
<dbReference type="RefSeq" id="WP_348269257.1">
    <property type="nucleotide sequence ID" value="NZ_CP121194.1"/>
</dbReference>
<dbReference type="SMART" id="SM00859">
    <property type="entry name" value="Semialdhyde_dh"/>
    <property type="match status" value="1"/>
</dbReference>
<dbReference type="KEGG" id="epl:P4G45_12460"/>
<protein>
    <recommendedName>
        <fullName evidence="7">N-acetyl-gamma-glutamyl-phosphate reductase</fullName>
        <shortName evidence="7">AGPR</shortName>
        <ecNumber evidence="7">1.2.1.38</ecNumber>
    </recommendedName>
    <alternativeName>
        <fullName evidence="7">N-acetyl-glutamate semialdehyde dehydrogenase</fullName>
        <shortName evidence="7">NAGSA dehydrogenase</shortName>
    </alternativeName>
</protein>
<keyword evidence="2 7" id="KW-0055">Arginine biosynthesis</keyword>
<dbReference type="InterPro" id="IPR036291">
    <property type="entry name" value="NAD(P)-bd_dom_sf"/>
</dbReference>
<dbReference type="InterPro" id="IPR023013">
    <property type="entry name" value="AGPR_AS"/>
</dbReference>
<evidence type="ECO:0000256" key="1">
    <source>
        <dbReference type="ARBA" id="ARBA00004862"/>
    </source>
</evidence>
<dbReference type="SUPFAM" id="SSF51735">
    <property type="entry name" value="NAD(P)-binding Rossmann-fold domains"/>
    <property type="match status" value="1"/>
</dbReference>
<dbReference type="PANTHER" id="PTHR32338:SF10">
    <property type="entry name" value="N-ACETYL-GAMMA-GLUTAMYL-PHOSPHATE REDUCTASE, CHLOROPLASTIC-RELATED"/>
    <property type="match status" value="1"/>
</dbReference>
<dbReference type="InterPro" id="IPR000706">
    <property type="entry name" value="AGPR_type-1"/>
</dbReference>
<dbReference type="GO" id="GO:0006526">
    <property type="term" value="P:L-arginine biosynthetic process"/>
    <property type="evidence" value="ECO:0007669"/>
    <property type="project" value="UniProtKB-UniRule"/>
</dbReference>
<gene>
    <name evidence="7 10" type="primary">argC</name>
    <name evidence="10" type="ORF">P4G45_12460</name>
</gene>
<dbReference type="Gene3D" id="3.30.360.10">
    <property type="entry name" value="Dihydrodipicolinate Reductase, domain 2"/>
    <property type="match status" value="1"/>
</dbReference>
<dbReference type="Pfam" id="PF22698">
    <property type="entry name" value="Semialdhyde_dhC_1"/>
    <property type="match status" value="1"/>
</dbReference>
<dbReference type="InterPro" id="IPR058924">
    <property type="entry name" value="AGPR_dimerisation_dom"/>
</dbReference>
<dbReference type="GO" id="GO:0051287">
    <property type="term" value="F:NAD binding"/>
    <property type="evidence" value="ECO:0007669"/>
    <property type="project" value="InterPro"/>
</dbReference>
<feature type="domain" description="Semialdehyde dehydrogenase NAD-binding" evidence="9">
    <location>
        <begin position="21"/>
        <end position="174"/>
    </location>
</feature>
<organism evidence="10">
    <name type="scientific">Edaphobacter paludis</name>
    <dbReference type="NCBI Taxonomy" id="3035702"/>
    <lineage>
        <taxon>Bacteria</taxon>
        <taxon>Pseudomonadati</taxon>
        <taxon>Acidobacteriota</taxon>
        <taxon>Terriglobia</taxon>
        <taxon>Terriglobales</taxon>
        <taxon>Acidobacteriaceae</taxon>
        <taxon>Edaphobacter</taxon>
    </lineage>
</organism>
<dbReference type="EMBL" id="CP121194">
    <property type="protein sequence ID" value="XBH11778.1"/>
    <property type="molecule type" value="Genomic_DNA"/>
</dbReference>
<evidence type="ECO:0000256" key="7">
    <source>
        <dbReference type="HAMAP-Rule" id="MF_00150"/>
    </source>
</evidence>
<dbReference type="Gene3D" id="3.40.50.720">
    <property type="entry name" value="NAD(P)-binding Rossmann-like Domain"/>
    <property type="match status" value="1"/>
</dbReference>
<evidence type="ECO:0000256" key="8">
    <source>
        <dbReference type="PROSITE-ProRule" id="PRU10010"/>
    </source>
</evidence>
<evidence type="ECO:0000256" key="2">
    <source>
        <dbReference type="ARBA" id="ARBA00022571"/>
    </source>
</evidence>
<dbReference type="FunFam" id="3.30.360.10:FF:000014">
    <property type="entry name" value="N-acetyl-gamma-glutamyl-phosphate reductase"/>
    <property type="match status" value="1"/>
</dbReference>
<comment type="catalytic activity">
    <reaction evidence="6 7">
        <text>N-acetyl-L-glutamate 5-semialdehyde + phosphate + NADP(+) = N-acetyl-L-glutamyl 5-phosphate + NADPH + H(+)</text>
        <dbReference type="Rhea" id="RHEA:21588"/>
        <dbReference type="ChEBI" id="CHEBI:15378"/>
        <dbReference type="ChEBI" id="CHEBI:29123"/>
        <dbReference type="ChEBI" id="CHEBI:43474"/>
        <dbReference type="ChEBI" id="CHEBI:57783"/>
        <dbReference type="ChEBI" id="CHEBI:57936"/>
        <dbReference type="ChEBI" id="CHEBI:58349"/>
        <dbReference type="EC" id="1.2.1.38"/>
    </reaction>
</comment>
<keyword evidence="4 7" id="KW-0521">NADP</keyword>
<dbReference type="InterPro" id="IPR000534">
    <property type="entry name" value="Semialdehyde_DH_NAD-bd"/>
</dbReference>
<dbReference type="CDD" id="cd23934">
    <property type="entry name" value="AGPR_1_C"/>
    <property type="match status" value="1"/>
</dbReference>
<name>A0AAU7D3G7_9BACT</name>
<dbReference type="PROSITE" id="PS01224">
    <property type="entry name" value="ARGC"/>
    <property type="match status" value="1"/>
</dbReference>
<comment type="similarity">
    <text evidence="7">Belongs to the NAGSA dehydrogenase family. Type 1 subfamily.</text>
</comment>
<comment type="subcellular location">
    <subcellularLocation>
        <location evidence="7">Cytoplasm</location>
    </subcellularLocation>
</comment>
<keyword evidence="3 7" id="KW-0028">Amino-acid biosynthesis</keyword>
<accession>A0AAU7D3G7</accession>
<evidence type="ECO:0000313" key="10">
    <source>
        <dbReference type="EMBL" id="XBH11778.1"/>
    </source>
</evidence>
<keyword evidence="7" id="KW-0963">Cytoplasm</keyword>
<evidence type="ECO:0000259" key="9">
    <source>
        <dbReference type="SMART" id="SM00859"/>
    </source>
</evidence>
<dbReference type="EC" id="1.2.1.38" evidence="7"/>
<dbReference type="GO" id="GO:0070401">
    <property type="term" value="F:NADP+ binding"/>
    <property type="evidence" value="ECO:0007669"/>
    <property type="project" value="InterPro"/>
</dbReference>
<comment type="pathway">
    <text evidence="1 7">Amino-acid biosynthesis; L-arginine biosynthesis; N(2)-acetyl-L-ornithine from L-glutamate: step 3/4.</text>
</comment>
<dbReference type="InterPro" id="IPR050085">
    <property type="entry name" value="AGPR"/>
</dbReference>